<dbReference type="EMBL" id="LT629779">
    <property type="protein sequence ID" value="SDS94651.1"/>
    <property type="molecule type" value="Genomic_DNA"/>
</dbReference>
<dbReference type="RefSeq" id="WP_091718530.1">
    <property type="nucleotide sequence ID" value="NZ_LT629779.1"/>
</dbReference>
<evidence type="ECO:0000256" key="4">
    <source>
        <dbReference type="ARBA" id="ARBA00022833"/>
    </source>
</evidence>
<dbReference type="GO" id="GO:0004222">
    <property type="term" value="F:metalloendopeptidase activity"/>
    <property type="evidence" value="ECO:0007669"/>
    <property type="project" value="InterPro"/>
</dbReference>
<proteinExistence type="predicted"/>
<evidence type="ECO:0000259" key="7">
    <source>
        <dbReference type="Pfam" id="PF00413"/>
    </source>
</evidence>
<keyword evidence="4" id="KW-0862">Zinc</keyword>
<feature type="compositionally biased region" description="Low complexity" evidence="5">
    <location>
        <begin position="79"/>
        <end position="88"/>
    </location>
</feature>
<reference evidence="9" key="1">
    <citation type="submission" date="2016-10" db="EMBL/GenBank/DDBJ databases">
        <authorList>
            <person name="Varghese N."/>
            <person name="Submissions S."/>
        </authorList>
    </citation>
    <scope>NUCLEOTIDE SEQUENCE [LARGE SCALE GENOMIC DNA]</scope>
    <source>
        <strain evidence="9">IMMIB L-1606</strain>
    </source>
</reference>
<dbReference type="PRINTS" id="PR00138">
    <property type="entry name" value="MATRIXIN"/>
</dbReference>
<dbReference type="GO" id="GO:0008270">
    <property type="term" value="F:zinc ion binding"/>
    <property type="evidence" value="ECO:0007669"/>
    <property type="project" value="InterPro"/>
</dbReference>
<accession>A0A1H1WD74</accession>
<dbReference type="InterPro" id="IPR024079">
    <property type="entry name" value="MetalloPept_cat_dom_sf"/>
</dbReference>
<evidence type="ECO:0000256" key="6">
    <source>
        <dbReference type="SAM" id="Phobius"/>
    </source>
</evidence>
<keyword evidence="6" id="KW-0812">Transmembrane</keyword>
<feature type="region of interest" description="Disordered" evidence="5">
    <location>
        <begin position="51"/>
        <end position="107"/>
    </location>
</feature>
<dbReference type="InterPro" id="IPR001818">
    <property type="entry name" value="Pept_M10_metallopeptidase"/>
</dbReference>
<dbReference type="InterPro" id="IPR021190">
    <property type="entry name" value="Pept_M10A"/>
</dbReference>
<keyword evidence="9" id="KW-1185">Reference proteome</keyword>
<dbReference type="Pfam" id="PF00413">
    <property type="entry name" value="Peptidase_M10"/>
    <property type="match status" value="1"/>
</dbReference>
<dbReference type="AlphaFoldDB" id="A0A1H1WD74"/>
<keyword evidence="2" id="KW-0479">Metal-binding</keyword>
<dbReference type="SUPFAM" id="SSF55486">
    <property type="entry name" value="Metalloproteases ('zincins'), catalytic domain"/>
    <property type="match status" value="1"/>
</dbReference>
<feature type="domain" description="Peptidase M10 metallopeptidase" evidence="7">
    <location>
        <begin position="248"/>
        <end position="304"/>
    </location>
</feature>
<dbReference type="Proteomes" id="UP000198751">
    <property type="component" value="Chromosome I"/>
</dbReference>
<feature type="transmembrane region" description="Helical" evidence="6">
    <location>
        <begin position="20"/>
        <end position="41"/>
    </location>
</feature>
<dbReference type="OrthoDB" id="4297752at2"/>
<dbReference type="GO" id="GO:0031012">
    <property type="term" value="C:extracellular matrix"/>
    <property type="evidence" value="ECO:0007669"/>
    <property type="project" value="InterPro"/>
</dbReference>
<keyword evidence="6" id="KW-1133">Transmembrane helix</keyword>
<dbReference type="Gene3D" id="3.40.390.10">
    <property type="entry name" value="Collagenase (Catalytic Domain)"/>
    <property type="match status" value="1"/>
</dbReference>
<evidence type="ECO:0000256" key="1">
    <source>
        <dbReference type="ARBA" id="ARBA00022670"/>
    </source>
</evidence>
<keyword evidence="6" id="KW-0472">Membrane</keyword>
<name>A0A1H1WD74_9MICC</name>
<evidence type="ECO:0000313" key="8">
    <source>
        <dbReference type="EMBL" id="SDS94651.1"/>
    </source>
</evidence>
<keyword evidence="3" id="KW-0378">Hydrolase</keyword>
<sequence length="313" mass="32673">MEEFPPRHAGSSPQRKHGLVYRAVLVVALCTAAVLGGALALGDPRISQLLTQGQGPGQVPEHSQAQPEAGREDPLPGLAGEPSAASTEAPPPGYEEEPVPLAEPEVPAAGSDSYRFLAVNGDGTPVGYSPCRPLHYEVNDQLAPEGSERLVPNAISIISAATGITFVYDGTTGEQPSPQRAAYQPSAYGERWAPLLIAWTTPEASPELAGKVIGTGGSTHFSFDGGPKTFVTGSLDLDAPQITDELRQPDGRLYAAAVILHELGHVMGLDHVADPAQLMYPEIGGSVGASGSLADGDRNGLYELSKAQCRKDL</sequence>
<gene>
    <name evidence="8" type="ORF">SAMN04489743_1279</name>
</gene>
<organism evidence="8 9">
    <name type="scientific">Pseudarthrobacter equi</name>
    <dbReference type="NCBI Taxonomy" id="728066"/>
    <lineage>
        <taxon>Bacteria</taxon>
        <taxon>Bacillati</taxon>
        <taxon>Actinomycetota</taxon>
        <taxon>Actinomycetes</taxon>
        <taxon>Micrococcales</taxon>
        <taxon>Micrococcaceae</taxon>
        <taxon>Pseudarthrobacter</taxon>
    </lineage>
</organism>
<protein>
    <submittedName>
        <fullName evidence="8">Matrixin</fullName>
    </submittedName>
</protein>
<evidence type="ECO:0000256" key="3">
    <source>
        <dbReference type="ARBA" id="ARBA00022801"/>
    </source>
</evidence>
<keyword evidence="1" id="KW-0645">Protease</keyword>
<evidence type="ECO:0000256" key="2">
    <source>
        <dbReference type="ARBA" id="ARBA00022723"/>
    </source>
</evidence>
<evidence type="ECO:0000256" key="5">
    <source>
        <dbReference type="SAM" id="MobiDB-lite"/>
    </source>
</evidence>
<dbReference type="GO" id="GO:0006508">
    <property type="term" value="P:proteolysis"/>
    <property type="evidence" value="ECO:0007669"/>
    <property type="project" value="UniProtKB-KW"/>
</dbReference>
<evidence type="ECO:0000313" key="9">
    <source>
        <dbReference type="Proteomes" id="UP000198751"/>
    </source>
</evidence>